<evidence type="ECO:0000256" key="2">
    <source>
        <dbReference type="ARBA" id="ARBA00009190"/>
    </source>
</evidence>
<feature type="transmembrane region" description="Helical" evidence="6">
    <location>
        <begin position="40"/>
        <end position="58"/>
    </location>
</feature>
<evidence type="ECO:0000313" key="7">
    <source>
        <dbReference type="EMBL" id="SNC61277.1"/>
    </source>
</evidence>
<name>A0A212T5E9_9BURK</name>
<dbReference type="RefSeq" id="WP_088812346.1">
    <property type="nucleotide sequence ID" value="NZ_FYEX01000001.1"/>
</dbReference>
<reference evidence="7 8" key="1">
    <citation type="submission" date="2017-06" db="EMBL/GenBank/DDBJ databases">
        <authorList>
            <person name="Kim H.J."/>
            <person name="Triplett B.A."/>
        </authorList>
    </citation>
    <scope>NUCLEOTIDE SEQUENCE [LARGE SCALE GENOMIC DNA]</scope>
    <source>
        <strain evidence="7 8">MWH-VicM1</strain>
    </source>
</reference>
<sequence length="192" mass="20834">MDFNYFLLATSIVALAEIGDKTQLLSLMLSAKYKDHHWAIIGGIFIATILNHALAALLGSAISAWLSPDVMRWILGAGFIALGLWLLIPDKLDGDENTPTTHNSWKVFTITTSLFFMAEMGDKTQVATVALGARYDDLLAVVTGTTVGMMLANAPAVWLGKKFTRALPIKWVHSIAAIIFIAIGVGTLLIQY</sequence>
<comment type="similarity">
    <text evidence="2 6">Belongs to the GDT1 family.</text>
</comment>
<dbReference type="PANTHER" id="PTHR12608:SF1">
    <property type="entry name" value="TRANSMEMBRANE PROTEIN 165"/>
    <property type="match status" value="1"/>
</dbReference>
<evidence type="ECO:0000256" key="5">
    <source>
        <dbReference type="ARBA" id="ARBA00023136"/>
    </source>
</evidence>
<feature type="transmembrane region" description="Helical" evidence="6">
    <location>
        <begin position="70"/>
        <end position="88"/>
    </location>
</feature>
<dbReference type="AlphaFoldDB" id="A0A212T5E9"/>
<dbReference type="InterPro" id="IPR001727">
    <property type="entry name" value="GDT1-like"/>
</dbReference>
<dbReference type="PANTHER" id="PTHR12608">
    <property type="entry name" value="TRANSMEMBRANE PROTEIN HTP-1 RELATED"/>
    <property type="match status" value="1"/>
</dbReference>
<proteinExistence type="inferred from homology"/>
<keyword evidence="4 6" id="KW-1133">Transmembrane helix</keyword>
<comment type="caution">
    <text evidence="6">Lacks conserved residue(s) required for the propagation of feature annotation.</text>
</comment>
<dbReference type="EMBL" id="FYEX01000001">
    <property type="protein sequence ID" value="SNC61277.1"/>
    <property type="molecule type" value="Genomic_DNA"/>
</dbReference>
<dbReference type="GO" id="GO:0046873">
    <property type="term" value="F:metal ion transmembrane transporter activity"/>
    <property type="evidence" value="ECO:0007669"/>
    <property type="project" value="InterPro"/>
</dbReference>
<accession>A0A212T5E9</accession>
<organism evidence="7 8">
    <name type="scientific">Polynucleobacter victoriensis</name>
    <dbReference type="NCBI Taxonomy" id="2049319"/>
    <lineage>
        <taxon>Bacteria</taxon>
        <taxon>Pseudomonadati</taxon>
        <taxon>Pseudomonadota</taxon>
        <taxon>Betaproteobacteria</taxon>
        <taxon>Burkholderiales</taxon>
        <taxon>Burkholderiaceae</taxon>
        <taxon>Polynucleobacter</taxon>
    </lineage>
</organism>
<evidence type="ECO:0000256" key="6">
    <source>
        <dbReference type="RuleBase" id="RU365102"/>
    </source>
</evidence>
<keyword evidence="8" id="KW-1185">Reference proteome</keyword>
<evidence type="ECO:0000256" key="4">
    <source>
        <dbReference type="ARBA" id="ARBA00022989"/>
    </source>
</evidence>
<evidence type="ECO:0000256" key="1">
    <source>
        <dbReference type="ARBA" id="ARBA00004141"/>
    </source>
</evidence>
<dbReference type="Pfam" id="PF01169">
    <property type="entry name" value="GDT1"/>
    <property type="match status" value="2"/>
</dbReference>
<evidence type="ECO:0000256" key="3">
    <source>
        <dbReference type="ARBA" id="ARBA00022692"/>
    </source>
</evidence>
<dbReference type="OrthoDB" id="9801356at2"/>
<keyword evidence="3 6" id="KW-0812">Transmembrane</keyword>
<dbReference type="GO" id="GO:0016020">
    <property type="term" value="C:membrane"/>
    <property type="evidence" value="ECO:0007669"/>
    <property type="project" value="UniProtKB-SubCell"/>
</dbReference>
<keyword evidence="5 6" id="KW-0472">Membrane</keyword>
<evidence type="ECO:0000313" key="8">
    <source>
        <dbReference type="Proteomes" id="UP000197215"/>
    </source>
</evidence>
<gene>
    <name evidence="7" type="ORF">SAMN06295916_0446</name>
</gene>
<feature type="transmembrane region" description="Helical" evidence="6">
    <location>
        <begin position="171"/>
        <end position="190"/>
    </location>
</feature>
<protein>
    <recommendedName>
        <fullName evidence="6">GDT1 family protein</fullName>
    </recommendedName>
</protein>
<feature type="transmembrane region" description="Helical" evidence="6">
    <location>
        <begin position="138"/>
        <end position="159"/>
    </location>
</feature>
<comment type="subcellular location">
    <subcellularLocation>
        <location evidence="1 6">Membrane</location>
        <topology evidence="1 6">Multi-pass membrane protein</topology>
    </subcellularLocation>
</comment>
<dbReference type="Proteomes" id="UP000197215">
    <property type="component" value="Unassembled WGS sequence"/>
</dbReference>